<name>A0A1L7WEG1_9HELO</name>
<proteinExistence type="predicted"/>
<protein>
    <submittedName>
        <fullName evidence="2">Uncharacterized protein</fullName>
    </submittedName>
</protein>
<organism evidence="2 3">
    <name type="scientific">Phialocephala subalpina</name>
    <dbReference type="NCBI Taxonomy" id="576137"/>
    <lineage>
        <taxon>Eukaryota</taxon>
        <taxon>Fungi</taxon>
        <taxon>Dikarya</taxon>
        <taxon>Ascomycota</taxon>
        <taxon>Pezizomycotina</taxon>
        <taxon>Leotiomycetes</taxon>
        <taxon>Helotiales</taxon>
        <taxon>Mollisiaceae</taxon>
        <taxon>Phialocephala</taxon>
        <taxon>Phialocephala fortinii species complex</taxon>
    </lineage>
</organism>
<gene>
    <name evidence="2" type="ORF">PAC_01047</name>
</gene>
<evidence type="ECO:0000313" key="3">
    <source>
        <dbReference type="Proteomes" id="UP000184330"/>
    </source>
</evidence>
<accession>A0A1L7WEG1</accession>
<sequence>MADQRDHRSLVRSWTGEEVGGGGCSTASARISRAVRVAAGAVGAIPSAHLDPWRSRTSSTVVFPLFQEPKVLSRPGPRDLTLALSTLRGALAVRTKHLPRSRIRPLLLTPAVEIITSSVIPRDRTDEQPCLNASVGLDEALKNAPTSQRGVPAKLLEVYHVSVIREPSMARMLDGNSTTSEHRDDFIQLVVVANFVPFAPPVQVQKGAV</sequence>
<feature type="region of interest" description="Disordered" evidence="1">
    <location>
        <begin position="1"/>
        <end position="24"/>
    </location>
</feature>
<evidence type="ECO:0000313" key="2">
    <source>
        <dbReference type="EMBL" id="CZR51172.1"/>
    </source>
</evidence>
<reference evidence="2 3" key="1">
    <citation type="submission" date="2016-03" db="EMBL/GenBank/DDBJ databases">
        <authorList>
            <person name="Ploux O."/>
        </authorList>
    </citation>
    <scope>NUCLEOTIDE SEQUENCE [LARGE SCALE GENOMIC DNA]</scope>
    <source>
        <strain evidence="2 3">UAMH 11012</strain>
    </source>
</reference>
<dbReference type="EMBL" id="FJOG01000001">
    <property type="protein sequence ID" value="CZR51172.1"/>
    <property type="molecule type" value="Genomic_DNA"/>
</dbReference>
<evidence type="ECO:0000256" key="1">
    <source>
        <dbReference type="SAM" id="MobiDB-lite"/>
    </source>
</evidence>
<dbReference type="AlphaFoldDB" id="A0A1L7WEG1"/>
<keyword evidence="3" id="KW-1185">Reference proteome</keyword>
<dbReference type="Proteomes" id="UP000184330">
    <property type="component" value="Unassembled WGS sequence"/>
</dbReference>